<feature type="domain" description="DUF8185" evidence="2">
    <location>
        <begin position="129"/>
        <end position="252"/>
    </location>
</feature>
<dbReference type="Pfam" id="PF26035">
    <property type="entry name" value="DUF8010"/>
    <property type="match status" value="1"/>
</dbReference>
<evidence type="ECO:0000313" key="3">
    <source>
        <dbReference type="EMBL" id="GAA2088718.1"/>
    </source>
</evidence>
<dbReference type="Pfam" id="PF26572">
    <property type="entry name" value="DUF8185"/>
    <property type="match status" value="1"/>
</dbReference>
<accession>A0ABN2WDU9</accession>
<evidence type="ECO:0000259" key="2">
    <source>
        <dbReference type="Pfam" id="PF26572"/>
    </source>
</evidence>
<proteinExistence type="predicted"/>
<reference evidence="3 4" key="1">
    <citation type="journal article" date="2019" name="Int. J. Syst. Evol. Microbiol.">
        <title>The Global Catalogue of Microorganisms (GCM) 10K type strain sequencing project: providing services to taxonomists for standard genome sequencing and annotation.</title>
        <authorList>
            <consortium name="The Broad Institute Genomics Platform"/>
            <consortium name="The Broad Institute Genome Sequencing Center for Infectious Disease"/>
            <person name="Wu L."/>
            <person name="Ma J."/>
        </authorList>
    </citation>
    <scope>NUCLEOTIDE SEQUENCE [LARGE SCALE GENOMIC DNA]</scope>
    <source>
        <strain evidence="3 4">JCM 15900</strain>
    </source>
</reference>
<keyword evidence="4" id="KW-1185">Reference proteome</keyword>
<name>A0ABN2WDU9_9MICO</name>
<dbReference type="InterPro" id="IPR058498">
    <property type="entry name" value="DUF8185"/>
</dbReference>
<dbReference type="InterPro" id="IPR058323">
    <property type="entry name" value="DUF8010"/>
</dbReference>
<gene>
    <name evidence="3" type="ORF">GCM10009823_04000</name>
</gene>
<evidence type="ECO:0000259" key="1">
    <source>
        <dbReference type="Pfam" id="PF26035"/>
    </source>
</evidence>
<evidence type="ECO:0000313" key="4">
    <source>
        <dbReference type="Proteomes" id="UP001500984"/>
    </source>
</evidence>
<organism evidence="3 4">
    <name type="scientific">Brevibacterium salitolerans</name>
    <dbReference type="NCBI Taxonomy" id="1403566"/>
    <lineage>
        <taxon>Bacteria</taxon>
        <taxon>Bacillati</taxon>
        <taxon>Actinomycetota</taxon>
        <taxon>Actinomycetes</taxon>
        <taxon>Micrococcales</taxon>
        <taxon>Brevibacteriaceae</taxon>
        <taxon>Brevibacterium</taxon>
    </lineage>
</organism>
<dbReference type="RefSeq" id="WP_344334704.1">
    <property type="nucleotide sequence ID" value="NZ_BAAAPZ010000002.1"/>
</dbReference>
<comment type="caution">
    <text evidence="3">The sequence shown here is derived from an EMBL/GenBank/DDBJ whole genome shotgun (WGS) entry which is preliminary data.</text>
</comment>
<protein>
    <submittedName>
        <fullName evidence="3">Uncharacterized protein</fullName>
    </submittedName>
</protein>
<sequence>MSEAPGPLVPQDPRALADWRTFVARIQHAEADAAVRLSVTGDVLVLTAAPLHPRGLGDSMPLVLGMRMLRLADSGHDGLDAVVEARALLDRFARIEAGAPGAASAAASDAVGVAVPPVEVKAAWAGISPPRGPWEPVGTLSVRRLAEAAEAGIAEVAEGTPSGAGSHAVEALRRQVWSRTAAEVVPAEDAHAAGARVPVSAGAAFGAHVLGFLGRAGSHEAGGHARPDPRVRVLRCGVWQRLSLPGGHILTR</sequence>
<feature type="domain" description="DUF8010" evidence="1">
    <location>
        <begin position="7"/>
        <end position="101"/>
    </location>
</feature>
<dbReference type="EMBL" id="BAAAPZ010000002">
    <property type="protein sequence ID" value="GAA2088718.1"/>
    <property type="molecule type" value="Genomic_DNA"/>
</dbReference>
<dbReference type="Proteomes" id="UP001500984">
    <property type="component" value="Unassembled WGS sequence"/>
</dbReference>